<dbReference type="GO" id="GO:0043565">
    <property type="term" value="F:sequence-specific DNA binding"/>
    <property type="evidence" value="ECO:0007669"/>
    <property type="project" value="TreeGrafter"/>
</dbReference>
<dbReference type="InterPro" id="IPR002686">
    <property type="entry name" value="Transposase_17"/>
</dbReference>
<gene>
    <name evidence="2" type="ORF">LARV_00480</name>
</gene>
<dbReference type="InterPro" id="IPR036515">
    <property type="entry name" value="Transposase_17_sf"/>
</dbReference>
<dbReference type="SMART" id="SM01321">
    <property type="entry name" value="Y1_Tnp"/>
    <property type="match status" value="1"/>
</dbReference>
<dbReference type="GO" id="GO:0004803">
    <property type="term" value="F:transposase activity"/>
    <property type="evidence" value="ECO:0007669"/>
    <property type="project" value="InterPro"/>
</dbReference>
<evidence type="ECO:0000313" key="2">
    <source>
        <dbReference type="EMBL" id="GAP12744.1"/>
    </source>
</evidence>
<keyword evidence="3" id="KW-1185">Reference proteome</keyword>
<dbReference type="NCBIfam" id="NF047646">
    <property type="entry name" value="REP_Tyr_transpos"/>
    <property type="match status" value="1"/>
</dbReference>
<dbReference type="AlphaFoldDB" id="A0A0S7BF99"/>
<dbReference type="PANTHER" id="PTHR36966">
    <property type="entry name" value="REP-ASSOCIATED TYROSINE TRANSPOSASE"/>
    <property type="match status" value="1"/>
</dbReference>
<protein>
    <submittedName>
        <fullName evidence="2">Transposase</fullName>
    </submittedName>
</protein>
<reference evidence="2" key="1">
    <citation type="submission" date="2015-07" db="EMBL/GenBank/DDBJ databases">
        <title>Draft Genome Sequences of Anaerolinea thermolimosa IMO-1, Bellilinea caldifistulae GOMI-1, Leptolinea tardivitalis YMTK-2, Levilinea saccharolytica KIBI-1,Longilinea arvoryzae KOME-1, Previously Described as Members of the Anaerolineaceae (Chloroflexi).</title>
        <authorList>
            <person name="Sekiguchi Y."/>
            <person name="Ohashi A."/>
            <person name="Matsuura N."/>
            <person name="Tourlousse M.D."/>
        </authorList>
    </citation>
    <scope>NUCLEOTIDE SEQUENCE [LARGE SCALE GENOMIC DNA]</scope>
    <source>
        <strain evidence="2">KOME-1</strain>
    </source>
</reference>
<evidence type="ECO:0000313" key="3">
    <source>
        <dbReference type="Proteomes" id="UP000055060"/>
    </source>
</evidence>
<dbReference type="PANTHER" id="PTHR36966:SF1">
    <property type="entry name" value="REP-ASSOCIATED TYROSINE TRANSPOSASE"/>
    <property type="match status" value="1"/>
</dbReference>
<dbReference type="Gene3D" id="3.30.70.1290">
    <property type="entry name" value="Transposase IS200-like"/>
    <property type="match status" value="1"/>
</dbReference>
<dbReference type="InterPro" id="IPR052715">
    <property type="entry name" value="RAYT_transposase"/>
</dbReference>
<accession>A0A0S7BF99</accession>
<proteinExistence type="predicted"/>
<feature type="domain" description="Transposase IS200-like" evidence="1">
    <location>
        <begin position="14"/>
        <end position="129"/>
    </location>
</feature>
<dbReference type="GO" id="GO:0006313">
    <property type="term" value="P:DNA transposition"/>
    <property type="evidence" value="ECO:0007669"/>
    <property type="project" value="InterPro"/>
</dbReference>
<dbReference type="SUPFAM" id="SSF143422">
    <property type="entry name" value="Transposase IS200-like"/>
    <property type="match status" value="1"/>
</dbReference>
<dbReference type="EMBL" id="DF967972">
    <property type="protein sequence ID" value="GAP12744.1"/>
    <property type="molecule type" value="Genomic_DNA"/>
</dbReference>
<dbReference type="Proteomes" id="UP000055060">
    <property type="component" value="Unassembled WGS sequence"/>
</dbReference>
<sequence>MLYNLFMKYRRLLIPGGTYFFTLVTHQRKRIFHIPQHVDLLRESRRQVQTRHPFTIVAAVILPDHLHMIWTLPENDADYSMRWRLIKAGFTIEYQQITGDTQPWQNRYWEHFLHDDQDLERHMEYIHYNPVKHGWVEKPEDWKYSSIHKLMRDGAYPEILDSNEIRGMIAAGDG</sequence>
<organism evidence="2">
    <name type="scientific">Longilinea arvoryzae</name>
    <dbReference type="NCBI Taxonomy" id="360412"/>
    <lineage>
        <taxon>Bacteria</taxon>
        <taxon>Bacillati</taxon>
        <taxon>Chloroflexota</taxon>
        <taxon>Anaerolineae</taxon>
        <taxon>Anaerolineales</taxon>
        <taxon>Anaerolineaceae</taxon>
        <taxon>Longilinea</taxon>
    </lineage>
</organism>
<evidence type="ECO:0000259" key="1">
    <source>
        <dbReference type="SMART" id="SM01321"/>
    </source>
</evidence>
<name>A0A0S7BF99_9CHLR</name>